<dbReference type="RefSeq" id="XP_013272620.1">
    <property type="nucleotide sequence ID" value="XM_013417166.1"/>
</dbReference>
<dbReference type="STRING" id="1442369.A0A0D2IIB6"/>
<dbReference type="GeneID" id="25294427"/>
<evidence type="ECO:0000313" key="2">
    <source>
        <dbReference type="EMBL" id="KIX05484.1"/>
    </source>
</evidence>
<dbReference type="PANTHER" id="PTHR10622">
    <property type="entry name" value="HET DOMAIN-CONTAINING PROTEIN"/>
    <property type="match status" value="1"/>
</dbReference>
<feature type="domain" description="Heterokaryon incompatibility" evidence="1">
    <location>
        <begin position="30"/>
        <end position="95"/>
    </location>
</feature>
<dbReference type="PANTHER" id="PTHR10622:SF10">
    <property type="entry name" value="HET DOMAIN-CONTAINING PROTEIN"/>
    <property type="match status" value="1"/>
</dbReference>
<dbReference type="InterPro" id="IPR010730">
    <property type="entry name" value="HET"/>
</dbReference>
<dbReference type="OrthoDB" id="674604at2759"/>
<dbReference type="SUPFAM" id="SSF63724">
    <property type="entry name" value="Cytolysin/lectin"/>
    <property type="match status" value="1"/>
</dbReference>
<evidence type="ECO:0000313" key="3">
    <source>
        <dbReference type="Proteomes" id="UP000053617"/>
    </source>
</evidence>
<dbReference type="VEuPathDB" id="FungiDB:Z518_06356"/>
<dbReference type="AlphaFoldDB" id="A0A0D2IIB6"/>
<dbReference type="Pfam" id="PF07367">
    <property type="entry name" value="FB_lectin"/>
    <property type="match status" value="1"/>
</dbReference>
<dbReference type="Pfam" id="PF06985">
    <property type="entry name" value="HET"/>
    <property type="match status" value="1"/>
</dbReference>
<accession>A0A0D2IIB6</accession>
<dbReference type="Gene3D" id="2.60.270.20">
    <property type="entry name" value="Cytolysin/lectin"/>
    <property type="match status" value="1"/>
</dbReference>
<dbReference type="InterPro" id="IPR015926">
    <property type="entry name" value="Cytolysin/lectin"/>
</dbReference>
<protein>
    <recommendedName>
        <fullName evidence="1">Heterokaryon incompatibility domain-containing protein</fullName>
    </recommendedName>
</protein>
<dbReference type="HOGENOM" id="CLU_000288_138_11_1"/>
<dbReference type="InterPro" id="IPR009960">
    <property type="entry name" value="Fruit_body_lectin_fun"/>
</dbReference>
<gene>
    <name evidence="2" type="ORF">Z518_06356</name>
</gene>
<reference evidence="2 3" key="1">
    <citation type="submission" date="2015-01" db="EMBL/GenBank/DDBJ databases">
        <title>The Genome Sequence of Rhinocladiella mackenzie CBS 650.93.</title>
        <authorList>
            <consortium name="The Broad Institute Genomics Platform"/>
            <person name="Cuomo C."/>
            <person name="de Hoog S."/>
            <person name="Gorbushina A."/>
            <person name="Stielow B."/>
            <person name="Teixiera M."/>
            <person name="Abouelleil A."/>
            <person name="Chapman S.B."/>
            <person name="Priest M."/>
            <person name="Young S.K."/>
            <person name="Wortman J."/>
            <person name="Nusbaum C."/>
            <person name="Birren B."/>
        </authorList>
    </citation>
    <scope>NUCLEOTIDE SEQUENCE [LARGE SCALE GENOMIC DNA]</scope>
    <source>
        <strain evidence="2 3">CBS 650.93</strain>
    </source>
</reference>
<dbReference type="EMBL" id="KN847478">
    <property type="protein sequence ID" value="KIX05484.1"/>
    <property type="molecule type" value="Genomic_DNA"/>
</dbReference>
<evidence type="ECO:0000259" key="1">
    <source>
        <dbReference type="Pfam" id="PF06985"/>
    </source>
</evidence>
<proteinExistence type="predicted"/>
<sequence length="497" mass="57337">MGILNYVKRPGIFQRSKQLITARKEIQNPSPELKKTAGYKKVLRCCEQAASVGFDYVWIDTCCIDKTDKFELTEALNSMFHWYRQSQVCYSYLTDVPGNEDPRSPNSAFRRSRWFTRGWTLQELLAPLYVIFFSEDWTEIGTKASLQEVISEVTGISSQVLLTNYAGEISVAQRMAWASKRETAEVEDQAYCLMGLFGVNMPTMYGEGENAFQRLQLEIIKVSDDHSIFAWTGPGPERGLLARSPREFAHCGSVRRYGDDTLTSPFSMTNKGLNIKLPLIPCHNLEGDDVFLAVLNCQRKKEEHSKDRYPFGIYLRRLKGNRSNHYIRVKTERIEELKRQISFNETSDIYVRGMDPSRFDVVHWMQREDRYIFSIKKRPNGLPQVEYNKMARREVSKEEIRLTFGDSGHSGILIFKDKNGRILVIILGVHNYNVWCDIATGYDHEDVKTIAREYWDGVRSGARWAQPGQENCISSWWRVGLSCHQEGASLRPPSIFH</sequence>
<organism evidence="2 3">
    <name type="scientific">Rhinocladiella mackenziei CBS 650.93</name>
    <dbReference type="NCBI Taxonomy" id="1442369"/>
    <lineage>
        <taxon>Eukaryota</taxon>
        <taxon>Fungi</taxon>
        <taxon>Dikarya</taxon>
        <taxon>Ascomycota</taxon>
        <taxon>Pezizomycotina</taxon>
        <taxon>Eurotiomycetes</taxon>
        <taxon>Chaetothyriomycetidae</taxon>
        <taxon>Chaetothyriales</taxon>
        <taxon>Herpotrichiellaceae</taxon>
        <taxon>Rhinocladiella</taxon>
    </lineage>
</organism>
<keyword evidence="3" id="KW-1185">Reference proteome</keyword>
<name>A0A0D2IIB6_9EURO</name>
<dbReference type="Proteomes" id="UP000053617">
    <property type="component" value="Unassembled WGS sequence"/>
</dbReference>